<sequence>MTGPGSDASNFTSIKDPEKRLAAILSYDNFSFGQYLRREMGWKADRINYVETVLSATGNFDHAVPEVVLSRGEFDPNARWATLEGGLGKLTAAMADYLRAHHITIHMTTPIAAVASWAVEKKAAMRRLATEDLYKVGLQFPKRWWDSPGGQSHTDRAPWWLVYPSDPKMNTVLLYATSCNATRATCPSPVNTSACTTAGSPAPTSPRCWLSATPWASS</sequence>
<dbReference type="Gene3D" id="3.90.660.10">
    <property type="match status" value="1"/>
</dbReference>
<evidence type="ECO:0000313" key="1">
    <source>
        <dbReference type="EMBL" id="TCO61949.1"/>
    </source>
</evidence>
<name>A0A4R2JXM8_9PSEU</name>
<proteinExistence type="predicted"/>
<gene>
    <name evidence="1" type="ORF">EV192_10286</name>
</gene>
<comment type="caution">
    <text evidence="1">The sequence shown here is derived from an EMBL/GenBank/DDBJ whole genome shotgun (WGS) entry which is preliminary data.</text>
</comment>
<dbReference type="AlphaFoldDB" id="A0A4R2JXM8"/>
<dbReference type="RefSeq" id="WP_132113374.1">
    <property type="nucleotide sequence ID" value="NZ_SLWS01000002.1"/>
</dbReference>
<dbReference type="Proteomes" id="UP000295680">
    <property type="component" value="Unassembled WGS sequence"/>
</dbReference>
<dbReference type="EMBL" id="SLWS01000002">
    <property type="protein sequence ID" value="TCO61949.1"/>
    <property type="molecule type" value="Genomic_DNA"/>
</dbReference>
<dbReference type="OrthoDB" id="337830at2"/>
<accession>A0A4R2JXM8</accession>
<reference evidence="1 2" key="1">
    <citation type="submission" date="2019-03" db="EMBL/GenBank/DDBJ databases">
        <title>Genomic Encyclopedia of Type Strains, Phase IV (KMG-IV): sequencing the most valuable type-strain genomes for metagenomic binning, comparative biology and taxonomic classification.</title>
        <authorList>
            <person name="Goeker M."/>
        </authorList>
    </citation>
    <scope>NUCLEOTIDE SEQUENCE [LARGE SCALE GENOMIC DNA]</scope>
    <source>
        <strain evidence="1 2">DSM 45934</strain>
    </source>
</reference>
<protein>
    <submittedName>
        <fullName evidence="1">Uncharacterized protein</fullName>
    </submittedName>
</protein>
<evidence type="ECO:0000313" key="2">
    <source>
        <dbReference type="Proteomes" id="UP000295680"/>
    </source>
</evidence>
<organism evidence="1 2">
    <name type="scientific">Actinocrispum wychmicini</name>
    <dbReference type="NCBI Taxonomy" id="1213861"/>
    <lineage>
        <taxon>Bacteria</taxon>
        <taxon>Bacillati</taxon>
        <taxon>Actinomycetota</taxon>
        <taxon>Actinomycetes</taxon>
        <taxon>Pseudonocardiales</taxon>
        <taxon>Pseudonocardiaceae</taxon>
        <taxon>Actinocrispum</taxon>
    </lineage>
</organism>
<keyword evidence="2" id="KW-1185">Reference proteome</keyword>